<gene>
    <name evidence="1" type="ORF">HRJ53_27755</name>
</gene>
<proteinExistence type="predicted"/>
<evidence type="ECO:0000313" key="1">
    <source>
        <dbReference type="EMBL" id="MBA0088802.1"/>
    </source>
</evidence>
<sequence>MLGLSANGTEISPYHIEAAIASIHATAGSIEETDWGEIVSLYDTLMNIRPTPIVALNRAIAIAQKEGPERGLEQIRSIAGPDRLLKYPFYSAAIGDLELRRGNHRAAREYFRQARSIARNPMERAFLDQRISACEHIDTP</sequence>
<keyword evidence="2" id="KW-1185">Reference proteome</keyword>
<dbReference type="EMBL" id="JACDQQ010002683">
    <property type="protein sequence ID" value="MBA0088802.1"/>
    <property type="molecule type" value="Genomic_DNA"/>
</dbReference>
<evidence type="ECO:0000313" key="2">
    <source>
        <dbReference type="Proteomes" id="UP000567293"/>
    </source>
</evidence>
<dbReference type="PANTHER" id="PTHR47756">
    <property type="entry name" value="BLL6612 PROTEIN-RELATED"/>
    <property type="match status" value="1"/>
</dbReference>
<dbReference type="AlphaFoldDB" id="A0A7V8T0J7"/>
<reference evidence="1" key="1">
    <citation type="submission" date="2020-06" db="EMBL/GenBank/DDBJ databases">
        <title>Legume-microbial interactions unlock mineral nutrients during tropical forest succession.</title>
        <authorList>
            <person name="Epihov D.Z."/>
        </authorList>
    </citation>
    <scope>NUCLEOTIDE SEQUENCE [LARGE SCALE GENOMIC DNA]</scope>
    <source>
        <strain evidence="1">Pan2503</strain>
    </source>
</reference>
<comment type="caution">
    <text evidence="1">The sequence shown here is derived from an EMBL/GenBank/DDBJ whole genome shotgun (WGS) entry which is preliminary data.</text>
</comment>
<name>A0A7V8T0J7_9BACT</name>
<protein>
    <submittedName>
        <fullName evidence="1">Uncharacterized protein</fullName>
    </submittedName>
</protein>
<dbReference type="PANTHER" id="PTHR47756:SF2">
    <property type="entry name" value="BLL6612 PROTEIN"/>
    <property type="match status" value="1"/>
</dbReference>
<dbReference type="Proteomes" id="UP000567293">
    <property type="component" value="Unassembled WGS sequence"/>
</dbReference>
<organism evidence="1 2">
    <name type="scientific">Candidatus Acidiferrum panamense</name>
    <dbReference type="NCBI Taxonomy" id="2741543"/>
    <lineage>
        <taxon>Bacteria</taxon>
        <taxon>Pseudomonadati</taxon>
        <taxon>Acidobacteriota</taxon>
        <taxon>Terriglobia</taxon>
        <taxon>Candidatus Acidiferrales</taxon>
        <taxon>Candidatus Acidiferrum</taxon>
    </lineage>
</organism>
<accession>A0A7V8T0J7</accession>